<dbReference type="EMBL" id="CABVQH010000005">
    <property type="protein sequence ID" value="VWC65426.1"/>
    <property type="molecule type" value="Genomic_DNA"/>
</dbReference>
<name>A0A6P2U908_BURL3</name>
<dbReference type="InterPro" id="IPR036052">
    <property type="entry name" value="TrpB-like_PALP_sf"/>
</dbReference>
<evidence type="ECO:0000313" key="2">
    <source>
        <dbReference type="EMBL" id="VWC65426.1"/>
    </source>
</evidence>
<sequence>MSSINVSQPIVGADVALDTRFASPKHELPNNSTLEAIRSLERLEGVLTDPIYAGTSIDGQFGSPAGFPHRSWSNSKEN</sequence>
<dbReference type="AlphaFoldDB" id="A0A6P2U908"/>
<dbReference type="Proteomes" id="UP000494260">
    <property type="component" value="Unassembled WGS sequence"/>
</dbReference>
<evidence type="ECO:0000256" key="1">
    <source>
        <dbReference type="SAM" id="MobiDB-lite"/>
    </source>
</evidence>
<proteinExistence type="predicted"/>
<accession>A0A6P2U908</accession>
<feature type="region of interest" description="Disordered" evidence="1">
    <location>
        <begin position="57"/>
        <end position="78"/>
    </location>
</feature>
<organism evidence="2 3">
    <name type="scientific">Burkholderia lata (strain ATCC 17760 / DSM 23089 / LMG 22485 / NCIMB 9086 / R18194 / 383)</name>
    <dbReference type="NCBI Taxonomy" id="482957"/>
    <lineage>
        <taxon>Bacteria</taxon>
        <taxon>Pseudomonadati</taxon>
        <taxon>Pseudomonadota</taxon>
        <taxon>Betaproteobacteria</taxon>
        <taxon>Burkholderiales</taxon>
        <taxon>Burkholderiaceae</taxon>
        <taxon>Burkholderia</taxon>
        <taxon>Burkholderia cepacia complex</taxon>
    </lineage>
</organism>
<reference evidence="2 3" key="1">
    <citation type="submission" date="2019-09" db="EMBL/GenBank/DDBJ databases">
        <authorList>
            <person name="Depoorter E."/>
        </authorList>
    </citation>
    <scope>NUCLEOTIDE SEQUENCE [LARGE SCALE GENOMIC DNA]</scope>
    <source>
        <strain evidence="2">R-18109</strain>
    </source>
</reference>
<evidence type="ECO:0000313" key="3">
    <source>
        <dbReference type="Proteomes" id="UP000494260"/>
    </source>
</evidence>
<dbReference type="SUPFAM" id="SSF53686">
    <property type="entry name" value="Tryptophan synthase beta subunit-like PLP-dependent enzymes"/>
    <property type="match status" value="1"/>
</dbReference>
<gene>
    <name evidence="2" type="ORF">BLA18109_02095</name>
</gene>
<dbReference type="Gene3D" id="3.40.50.1100">
    <property type="match status" value="1"/>
</dbReference>
<protein>
    <submittedName>
        <fullName evidence="2">1-aminocyclopropane-1-carboxylate deaminase</fullName>
    </submittedName>
</protein>